<keyword evidence="3" id="KW-1185">Reference proteome</keyword>
<dbReference type="EMBL" id="FOFA01000006">
    <property type="protein sequence ID" value="SEQ79986.1"/>
    <property type="molecule type" value="Genomic_DNA"/>
</dbReference>
<dbReference type="Pfam" id="PF11695">
    <property type="entry name" value="DUF3291"/>
    <property type="match status" value="1"/>
</dbReference>
<dbReference type="RefSeq" id="WP_091181950.1">
    <property type="nucleotide sequence ID" value="NZ_FOFA01000006.1"/>
</dbReference>
<feature type="domain" description="DUF3291" evidence="1">
    <location>
        <begin position="5"/>
        <end position="161"/>
    </location>
</feature>
<protein>
    <recommendedName>
        <fullName evidence="1">DUF3291 domain-containing protein</fullName>
    </recommendedName>
</protein>
<evidence type="ECO:0000259" key="1">
    <source>
        <dbReference type="Pfam" id="PF11695"/>
    </source>
</evidence>
<reference evidence="3" key="1">
    <citation type="submission" date="2016-10" db="EMBL/GenBank/DDBJ databases">
        <authorList>
            <person name="Varghese N."/>
            <person name="Submissions S."/>
        </authorList>
    </citation>
    <scope>NUCLEOTIDE SEQUENCE [LARGE SCALE GENOMIC DNA]</scope>
    <source>
        <strain evidence="3">CGMCC 4.6856</strain>
    </source>
</reference>
<dbReference type="OrthoDB" id="2376237at2"/>
<name>A0A1H9IZL3_9ACTN</name>
<dbReference type="AlphaFoldDB" id="A0A1H9IZL3"/>
<dbReference type="InterPro" id="IPR021708">
    <property type="entry name" value="DUF3291"/>
</dbReference>
<dbReference type="Proteomes" id="UP000198504">
    <property type="component" value="Unassembled WGS sequence"/>
</dbReference>
<sequence length="166" mass="18298">MSAIALYTFGLLDPAVEPTRLADFVRRGGDIMASADGADGYLGRAHRADGGAETHAEGEDHGPWGAYALPDLGDFAGHDRQVHIATLSLWRDLSSARTFVYDGLHRDALRHRRDWFLQGSWPGHVLWPVADGAVPRWSDGVTRYEAMAREGESADRFTFGSRRYAA</sequence>
<dbReference type="STRING" id="1036181.SAMN05421756_10640"/>
<evidence type="ECO:0000313" key="2">
    <source>
        <dbReference type="EMBL" id="SEQ79986.1"/>
    </source>
</evidence>
<accession>A0A1H9IZL3</accession>
<proteinExistence type="predicted"/>
<gene>
    <name evidence="2" type="ORF">SAMN05421756_10640</name>
</gene>
<organism evidence="2 3">
    <name type="scientific">Microlunatus flavus</name>
    <dbReference type="NCBI Taxonomy" id="1036181"/>
    <lineage>
        <taxon>Bacteria</taxon>
        <taxon>Bacillati</taxon>
        <taxon>Actinomycetota</taxon>
        <taxon>Actinomycetes</taxon>
        <taxon>Propionibacteriales</taxon>
        <taxon>Propionibacteriaceae</taxon>
        <taxon>Microlunatus</taxon>
    </lineage>
</organism>
<evidence type="ECO:0000313" key="3">
    <source>
        <dbReference type="Proteomes" id="UP000198504"/>
    </source>
</evidence>